<dbReference type="EMBL" id="AMQN01034689">
    <property type="status" value="NOT_ANNOTATED_CDS"/>
    <property type="molecule type" value="Genomic_DNA"/>
</dbReference>
<reference evidence="3" key="1">
    <citation type="submission" date="2012-12" db="EMBL/GenBank/DDBJ databases">
        <authorList>
            <person name="Hellsten U."/>
            <person name="Grimwood J."/>
            <person name="Chapman J.A."/>
            <person name="Shapiro H."/>
            <person name="Aerts A."/>
            <person name="Otillar R.P."/>
            <person name="Terry A.Y."/>
            <person name="Boore J.L."/>
            <person name="Simakov O."/>
            <person name="Marletaz F."/>
            <person name="Cho S.-J."/>
            <person name="Edsinger-Gonzales E."/>
            <person name="Havlak P."/>
            <person name="Kuo D.-H."/>
            <person name="Larsson T."/>
            <person name="Lv J."/>
            <person name="Arendt D."/>
            <person name="Savage R."/>
            <person name="Osoegawa K."/>
            <person name="de Jong P."/>
            <person name="Lindberg D.R."/>
            <person name="Seaver E.C."/>
            <person name="Weisblat D.A."/>
            <person name="Putnam N.H."/>
            <person name="Grigoriev I.V."/>
            <person name="Rokhsar D.S."/>
        </authorList>
    </citation>
    <scope>NUCLEOTIDE SEQUENCE</scope>
    <source>
        <strain evidence="3">I ESC-2004</strain>
    </source>
</reference>
<proteinExistence type="predicted"/>
<dbReference type="Pfam" id="PF09725">
    <property type="entry name" value="Fra10Ac1"/>
    <property type="match status" value="1"/>
</dbReference>
<organism evidence="1">
    <name type="scientific">Capitella teleta</name>
    <name type="common">Polychaete worm</name>
    <dbReference type="NCBI Taxonomy" id="283909"/>
    <lineage>
        <taxon>Eukaryota</taxon>
        <taxon>Metazoa</taxon>
        <taxon>Spiralia</taxon>
        <taxon>Lophotrochozoa</taxon>
        <taxon>Annelida</taxon>
        <taxon>Polychaeta</taxon>
        <taxon>Sedentaria</taxon>
        <taxon>Scolecida</taxon>
        <taxon>Capitellidae</taxon>
        <taxon>Capitella</taxon>
    </lineage>
</organism>
<dbReference type="STRING" id="283909.R7VIF1"/>
<dbReference type="Proteomes" id="UP000014760">
    <property type="component" value="Unassembled WGS sequence"/>
</dbReference>
<dbReference type="InterPro" id="IPR050645">
    <property type="entry name" value="Histidine_acid_phosphatase"/>
</dbReference>
<dbReference type="HOGENOM" id="CLU_061714_4_0_1"/>
<dbReference type="AlphaFoldDB" id="R7VIF1"/>
<dbReference type="PANTHER" id="PTHR11567">
    <property type="entry name" value="ACID PHOSPHATASE-RELATED"/>
    <property type="match status" value="1"/>
</dbReference>
<dbReference type="PANTHER" id="PTHR11567:SF25">
    <property type="entry name" value="PROTEIN FRA10AC1"/>
    <property type="match status" value="1"/>
</dbReference>
<protein>
    <recommendedName>
        <fullName evidence="4">F10C1 protein</fullName>
    </recommendedName>
</protein>
<dbReference type="GO" id="GO:0016791">
    <property type="term" value="F:phosphatase activity"/>
    <property type="evidence" value="ECO:0007669"/>
    <property type="project" value="TreeGrafter"/>
</dbReference>
<name>R7VIF1_CAPTE</name>
<accession>R7VIF1</accession>
<feature type="non-terminal residue" evidence="1">
    <location>
        <position position="1"/>
    </location>
</feature>
<dbReference type="OMA" id="CPTHTEQ"/>
<keyword evidence="3" id="KW-1185">Reference proteome</keyword>
<dbReference type="FunCoup" id="R7VIF1">
    <property type="interactions" value="160"/>
</dbReference>
<dbReference type="EnsemblMetazoa" id="CapteT105775">
    <property type="protein sequence ID" value="CapteP105775"/>
    <property type="gene ID" value="CapteG105775"/>
</dbReference>
<evidence type="ECO:0000313" key="1">
    <source>
        <dbReference type="EMBL" id="ELU18618.1"/>
    </source>
</evidence>
<gene>
    <name evidence="1" type="ORF">CAPTEDRAFT_105775</name>
</gene>
<dbReference type="OrthoDB" id="197967at2759"/>
<evidence type="ECO:0008006" key="4">
    <source>
        <dbReference type="Google" id="ProtNLM"/>
    </source>
</evidence>
<reference evidence="2" key="3">
    <citation type="submission" date="2015-06" db="UniProtKB">
        <authorList>
            <consortium name="EnsemblMetazoa"/>
        </authorList>
    </citation>
    <scope>IDENTIFICATION</scope>
</reference>
<dbReference type="InterPro" id="IPR019129">
    <property type="entry name" value="Folate-sensitive_fs_Fra10Ac1"/>
</dbReference>
<feature type="non-terminal residue" evidence="1">
    <location>
        <position position="176"/>
    </location>
</feature>
<evidence type="ECO:0000313" key="2">
    <source>
        <dbReference type="EnsemblMetazoa" id="CapteP105775"/>
    </source>
</evidence>
<dbReference type="EMBL" id="KB291806">
    <property type="protein sequence ID" value="ELU18618.1"/>
    <property type="molecule type" value="Genomic_DNA"/>
</dbReference>
<reference evidence="1 3" key="2">
    <citation type="journal article" date="2013" name="Nature">
        <title>Insights into bilaterian evolution from three spiralian genomes.</title>
        <authorList>
            <person name="Simakov O."/>
            <person name="Marletaz F."/>
            <person name="Cho S.J."/>
            <person name="Edsinger-Gonzales E."/>
            <person name="Havlak P."/>
            <person name="Hellsten U."/>
            <person name="Kuo D.H."/>
            <person name="Larsson T."/>
            <person name="Lv J."/>
            <person name="Arendt D."/>
            <person name="Savage R."/>
            <person name="Osoegawa K."/>
            <person name="de Jong P."/>
            <person name="Grimwood J."/>
            <person name="Chapman J.A."/>
            <person name="Shapiro H."/>
            <person name="Aerts A."/>
            <person name="Otillar R.P."/>
            <person name="Terry A.Y."/>
            <person name="Boore J.L."/>
            <person name="Grigoriev I.V."/>
            <person name="Lindberg D.R."/>
            <person name="Seaver E.C."/>
            <person name="Weisblat D.A."/>
            <person name="Putnam N.H."/>
            <person name="Rokhsar D.S."/>
        </authorList>
    </citation>
    <scope>NUCLEOTIDE SEQUENCE</scope>
    <source>
        <strain evidence="1 3">I ESC-2004</strain>
    </source>
</reference>
<sequence length="176" mass="21420">RQEGRITRYHILSMNAYERHKKMVNDYLMYYGGRKTEFQRDSSRDKRDIDVVREHHQFLWDEEEEDEANEEKRLAKKYHDKLFKEYCIADLSRYKENKIAMRWRIEKELVAGKGQFTCGNKKCEETESLKTWEVNFGYLEHGVKKNALVKLRLCPECSIKLNYKNKRKEVTKKKRK</sequence>
<evidence type="ECO:0000313" key="3">
    <source>
        <dbReference type="Proteomes" id="UP000014760"/>
    </source>
</evidence>